<dbReference type="InterPro" id="IPR036736">
    <property type="entry name" value="ACP-like_sf"/>
</dbReference>
<feature type="transmembrane region" description="Helical" evidence="2">
    <location>
        <begin position="865"/>
        <end position="890"/>
    </location>
</feature>
<dbReference type="PANTHER" id="PTHR45527">
    <property type="entry name" value="NONRIBOSOMAL PEPTIDE SYNTHETASE"/>
    <property type="match status" value="1"/>
</dbReference>
<evidence type="ECO:0000313" key="5">
    <source>
        <dbReference type="Proteomes" id="UP001230188"/>
    </source>
</evidence>
<dbReference type="InterPro" id="IPR009081">
    <property type="entry name" value="PP-bd_ACP"/>
</dbReference>
<dbReference type="InterPro" id="IPR011004">
    <property type="entry name" value="Trimer_LpxA-like_sf"/>
</dbReference>
<evidence type="ECO:0000259" key="3">
    <source>
        <dbReference type="PROSITE" id="PS50075"/>
    </source>
</evidence>
<accession>A0AAD7U9I1</accession>
<dbReference type="Gene3D" id="1.10.1200.10">
    <property type="entry name" value="ACP-like"/>
    <property type="match status" value="1"/>
</dbReference>
<dbReference type="GO" id="GO:0005737">
    <property type="term" value="C:cytoplasm"/>
    <property type="evidence" value="ECO:0007669"/>
    <property type="project" value="TreeGrafter"/>
</dbReference>
<feature type="domain" description="Carrier" evidence="3">
    <location>
        <begin position="489"/>
        <end position="564"/>
    </location>
</feature>
<dbReference type="CDD" id="cd05930">
    <property type="entry name" value="A_NRPS"/>
    <property type="match status" value="1"/>
</dbReference>
<dbReference type="EMBL" id="JAQMWT010000524">
    <property type="protein sequence ID" value="KAJ8600340.1"/>
    <property type="molecule type" value="Genomic_DNA"/>
</dbReference>
<feature type="transmembrane region" description="Helical" evidence="2">
    <location>
        <begin position="1088"/>
        <end position="1112"/>
    </location>
</feature>
<evidence type="ECO:0000256" key="1">
    <source>
        <dbReference type="SAM" id="MobiDB-lite"/>
    </source>
</evidence>
<reference evidence="4" key="1">
    <citation type="submission" date="2023-01" db="EMBL/GenBank/DDBJ databases">
        <title>Metagenome sequencing of chrysophaentin producing Chrysophaeum taylorii.</title>
        <authorList>
            <person name="Davison J."/>
            <person name="Bewley C."/>
        </authorList>
    </citation>
    <scope>NUCLEOTIDE SEQUENCE</scope>
    <source>
        <strain evidence="4">NIES-1699</strain>
    </source>
</reference>
<dbReference type="PROSITE" id="PS50075">
    <property type="entry name" value="CARRIER"/>
    <property type="match status" value="1"/>
</dbReference>
<dbReference type="Gene3D" id="2.160.10.10">
    <property type="entry name" value="Hexapeptide repeat proteins"/>
    <property type="match status" value="2"/>
</dbReference>
<feature type="transmembrane region" description="Helical" evidence="2">
    <location>
        <begin position="1124"/>
        <end position="1148"/>
    </location>
</feature>
<dbReference type="GO" id="GO:0044550">
    <property type="term" value="P:secondary metabolite biosynthetic process"/>
    <property type="evidence" value="ECO:0007669"/>
    <property type="project" value="TreeGrafter"/>
</dbReference>
<dbReference type="SUPFAM" id="SSF51161">
    <property type="entry name" value="Trimeric LpxA-like enzymes"/>
    <property type="match status" value="3"/>
</dbReference>
<evidence type="ECO:0000313" key="4">
    <source>
        <dbReference type="EMBL" id="KAJ8600340.1"/>
    </source>
</evidence>
<dbReference type="PANTHER" id="PTHR45527:SF1">
    <property type="entry name" value="FATTY ACID SYNTHASE"/>
    <property type="match status" value="1"/>
</dbReference>
<dbReference type="InterPro" id="IPR000873">
    <property type="entry name" value="AMP-dep_synth/lig_dom"/>
</dbReference>
<dbReference type="Pfam" id="PF00501">
    <property type="entry name" value="AMP-binding"/>
    <property type="match status" value="1"/>
</dbReference>
<name>A0AAD7U9I1_9STRA</name>
<keyword evidence="2" id="KW-1133">Transmembrane helix</keyword>
<proteinExistence type="predicted"/>
<evidence type="ECO:0000256" key="2">
    <source>
        <dbReference type="SAM" id="Phobius"/>
    </source>
</evidence>
<feature type="transmembrane region" description="Helical" evidence="2">
    <location>
        <begin position="620"/>
        <end position="646"/>
    </location>
</feature>
<feature type="region of interest" description="Disordered" evidence="1">
    <location>
        <begin position="1304"/>
        <end position="1334"/>
    </location>
</feature>
<sequence length="1334" mass="146487">MRVNVFCEEASVVGRFLALTRGEVEWEQGRKSYRELAADAQRVASGLVGATPMVCLYVERSYQMLVGIMGITSSGRAYVPTDVEGPLSRVEYVVKDSRGDLLTTEKHSDKFPQALVMERLKGTSDSKLPRVAPKDALYCFYTSGTTGEPKGVVVEHFGLCNRIDFLQSKFPLGDDDAILQKTFYGFGVSEWEIFWPLLTGARMVLAATGNRAKDPEYLLGCVSRFKITKLFCVPSQIDAFAEIDDDDDRKAAAAKSSVTHVFSAGEALRGTHVKACGLLFPSAVVTNLYGPTEGDMTFFSVPKNWTGDVVPAGFPISNSQVLVLDGDTEVKQGLVGEICFQGPGIARGYLNRPELTARSFVRSMYRTGDRGYVDRQGVLHFVGRVDRQVKVGGVRVELGEVEAGLVKAGAAKALAEIVGEGPMKRIVAWVTPLKDAQAIHEKVRTFLPKAYVPGRVVGLETFPLTKNDKVDRAKLKRDILEEQPAISFDDDNTLEGKILQVWACLVSLPAHTTKDSAFETLGATSLLIGRAATLLRKRGYRVAMTDFFVFNTANKLAQKIGHHHQAIATTPKIKRWQGLSSTRPLAILMNAFSFVLSLSTNDGLPAVIEFVVSIHLYSTYSFLIAWVLAVVVHFMVLAATVLFAVGAKYALLGNTKPGDYPIFSFMYLRWHTVLSVYLATQSSIRESFGDTPLMPLFYRLFGARIGPDCEMDANLYDPDMIEIGRGVQLRRESVVSGHALTKDGLLKLRRTRIADYSIVKTRAFVVAGTQLNDRETRVGAMATTDGLDGIGKPPAGVVEPSAASAPLGAAHLKKLFCVPLLIAVVQLPVGIALYLMAASGAFDLVSVPRSMHDALGLLNTAGGEAVWLLGFSWVFSLLSSQLFFWILVLLKKTVFDKNKRYCVDGEVRAWFLNRLVSCRGFDEATGPYINTEVLAMLYRALGARIGRRVQMDAFYALEHEFVAVGDNVVFGHGVTIETTVVEACEPTEKSSLVIAKKRQVVANPVVISPDSEVLDHCHLEHLSTVETKALVGSTTLVPRAYVVPSKSTLMGNVDNAPVILRRDRTAHKPISPIEALARRRHEGNFHWFAFNLFNVTASIILEPLVTAVWIFACGVATQLADGRITLSFAVFTFIDLAMLVAEALFVCVCKWILIGEYKAGDYAFYGKYHYQWVVALLLNRSLRPLLETKFRGTCFLPWVCRIFGMKCGRDCCLMSATVEFDLLELGDRCVVGIHSTLQPHTVENMVIKLGPFEMGNESCLRHLAAIMPDSALEDNAEMLENSLLPKGCVCAKGTTWAGLPAREVNPTTEVTSNKNNGDTGNHVRSPLLELTTPN</sequence>
<dbReference type="InterPro" id="IPR045851">
    <property type="entry name" value="AMP-bd_C_sf"/>
</dbReference>
<dbReference type="Gene3D" id="3.40.50.12780">
    <property type="entry name" value="N-terminal domain of ligase-like"/>
    <property type="match status" value="1"/>
</dbReference>
<organism evidence="4 5">
    <name type="scientific">Chrysophaeum taylorii</name>
    <dbReference type="NCBI Taxonomy" id="2483200"/>
    <lineage>
        <taxon>Eukaryota</taxon>
        <taxon>Sar</taxon>
        <taxon>Stramenopiles</taxon>
        <taxon>Ochrophyta</taxon>
        <taxon>Pelagophyceae</taxon>
        <taxon>Pelagomonadales</taxon>
        <taxon>Pelagomonadaceae</taxon>
        <taxon>Chrysophaeum</taxon>
    </lineage>
</organism>
<feature type="transmembrane region" description="Helical" evidence="2">
    <location>
        <begin position="820"/>
        <end position="845"/>
    </location>
</feature>
<protein>
    <recommendedName>
        <fullName evidence="3">Carrier domain-containing protein</fullName>
    </recommendedName>
</protein>
<keyword evidence="5" id="KW-1185">Reference proteome</keyword>
<dbReference type="Proteomes" id="UP001230188">
    <property type="component" value="Unassembled WGS sequence"/>
</dbReference>
<feature type="compositionally biased region" description="Polar residues" evidence="1">
    <location>
        <begin position="1305"/>
        <end position="1319"/>
    </location>
</feature>
<dbReference type="Gene3D" id="3.30.300.30">
    <property type="match status" value="1"/>
</dbReference>
<dbReference type="SUPFAM" id="SSF47336">
    <property type="entry name" value="ACP-like"/>
    <property type="match status" value="1"/>
</dbReference>
<dbReference type="GO" id="GO:0043041">
    <property type="term" value="P:amino acid activation for nonribosomal peptide biosynthetic process"/>
    <property type="evidence" value="ECO:0007669"/>
    <property type="project" value="TreeGrafter"/>
</dbReference>
<keyword evidence="2" id="KW-0812">Transmembrane</keyword>
<dbReference type="GO" id="GO:0031177">
    <property type="term" value="F:phosphopantetheine binding"/>
    <property type="evidence" value="ECO:0007669"/>
    <property type="project" value="TreeGrafter"/>
</dbReference>
<dbReference type="SUPFAM" id="SSF56801">
    <property type="entry name" value="Acetyl-CoA synthetase-like"/>
    <property type="match status" value="1"/>
</dbReference>
<keyword evidence="2" id="KW-0472">Membrane</keyword>
<gene>
    <name evidence="4" type="ORF">CTAYLR_000662</name>
</gene>
<comment type="caution">
    <text evidence="4">The sequence shown here is derived from an EMBL/GenBank/DDBJ whole genome shotgun (WGS) entry which is preliminary data.</text>
</comment>
<dbReference type="InterPro" id="IPR042099">
    <property type="entry name" value="ANL_N_sf"/>
</dbReference>